<protein>
    <submittedName>
        <fullName evidence="2">Uncharacterized protein</fullName>
    </submittedName>
</protein>
<dbReference type="RefSeq" id="WP_281383214.1">
    <property type="nucleotide sequence ID" value="NZ_JACHLZ010000001.1"/>
</dbReference>
<evidence type="ECO:0000256" key="1">
    <source>
        <dbReference type="SAM" id="MobiDB-lite"/>
    </source>
</evidence>
<reference evidence="2 3" key="1">
    <citation type="submission" date="2020-08" db="EMBL/GenBank/DDBJ databases">
        <title>Sequencing the genomes of 1000 actinobacteria strains.</title>
        <authorList>
            <person name="Klenk H.-P."/>
        </authorList>
    </citation>
    <scope>NUCLEOTIDE SEQUENCE [LARGE SCALE GENOMIC DNA]</scope>
    <source>
        <strain evidence="2 3">DSM 28796</strain>
    </source>
</reference>
<name>A0A841AE42_9MICO</name>
<dbReference type="Proteomes" id="UP000588158">
    <property type="component" value="Unassembled WGS sequence"/>
</dbReference>
<organism evidence="2 3">
    <name type="scientific">Brachybacterium aquaticum</name>
    <dbReference type="NCBI Taxonomy" id="1432564"/>
    <lineage>
        <taxon>Bacteria</taxon>
        <taxon>Bacillati</taxon>
        <taxon>Actinomycetota</taxon>
        <taxon>Actinomycetes</taxon>
        <taxon>Micrococcales</taxon>
        <taxon>Dermabacteraceae</taxon>
        <taxon>Brachybacterium</taxon>
    </lineage>
</organism>
<keyword evidence="3" id="KW-1185">Reference proteome</keyword>
<comment type="caution">
    <text evidence="2">The sequence shown here is derived from an EMBL/GenBank/DDBJ whole genome shotgun (WGS) entry which is preliminary data.</text>
</comment>
<dbReference type="AlphaFoldDB" id="A0A841AE42"/>
<gene>
    <name evidence="2" type="ORF">HNR70_002026</name>
</gene>
<proteinExistence type="predicted"/>
<feature type="region of interest" description="Disordered" evidence="1">
    <location>
        <begin position="22"/>
        <end position="42"/>
    </location>
</feature>
<dbReference type="EMBL" id="JACHLZ010000001">
    <property type="protein sequence ID" value="MBB5832213.1"/>
    <property type="molecule type" value="Genomic_DNA"/>
</dbReference>
<evidence type="ECO:0000313" key="2">
    <source>
        <dbReference type="EMBL" id="MBB5832213.1"/>
    </source>
</evidence>
<accession>A0A841AE42</accession>
<sequence>MNVLLSLLTEIVISIFGAFLRKGGTPDPRSPAPSDDHRPGTD</sequence>
<evidence type="ECO:0000313" key="3">
    <source>
        <dbReference type="Proteomes" id="UP000588158"/>
    </source>
</evidence>